<evidence type="ECO:0000313" key="2">
    <source>
        <dbReference type="EMBL" id="OGF41239.1"/>
    </source>
</evidence>
<keyword evidence="1" id="KW-0812">Transmembrane</keyword>
<dbReference type="Proteomes" id="UP000177579">
    <property type="component" value="Unassembled WGS sequence"/>
</dbReference>
<evidence type="ECO:0000256" key="1">
    <source>
        <dbReference type="SAM" id="Phobius"/>
    </source>
</evidence>
<sequence length="163" mass="18779">MEKLKSVQKIQERILIASKTLLLLTTSFLVFCSLIKTFLLLGLVIGFSGIVIYIIFFKLANSLGGYIKKYQEIMVGEQLAQGKLNDLKKAQQMGNTELYHWFQDGLSHKHLSNCPKCSPAMDVVRHSIEQDIKEWERTLSLIIYPEESKVYGWFKPFFKDISV</sequence>
<evidence type="ECO:0000313" key="3">
    <source>
        <dbReference type="Proteomes" id="UP000177579"/>
    </source>
</evidence>
<accession>A0A1F5TQY0</accession>
<dbReference type="EMBL" id="MFGO01000012">
    <property type="protein sequence ID" value="OGF41239.1"/>
    <property type="molecule type" value="Genomic_DNA"/>
</dbReference>
<dbReference type="AlphaFoldDB" id="A0A1F5TQY0"/>
<keyword evidence="1" id="KW-1133">Transmembrane helix</keyword>
<feature type="transmembrane region" description="Helical" evidence="1">
    <location>
        <begin position="50"/>
        <end position="67"/>
    </location>
</feature>
<reference evidence="2 3" key="1">
    <citation type="journal article" date="2016" name="Nat. Commun.">
        <title>Thousands of microbial genomes shed light on interconnected biogeochemical processes in an aquifer system.</title>
        <authorList>
            <person name="Anantharaman K."/>
            <person name="Brown C.T."/>
            <person name="Hug L.A."/>
            <person name="Sharon I."/>
            <person name="Castelle C.J."/>
            <person name="Probst A.J."/>
            <person name="Thomas B.C."/>
            <person name="Singh A."/>
            <person name="Wilkins M.J."/>
            <person name="Karaoz U."/>
            <person name="Brodie E.L."/>
            <person name="Williams K.H."/>
            <person name="Hubbard S.S."/>
            <person name="Banfield J.F."/>
        </authorList>
    </citation>
    <scope>NUCLEOTIDE SEQUENCE [LARGE SCALE GENOMIC DNA]</scope>
</reference>
<feature type="transmembrane region" description="Helical" evidence="1">
    <location>
        <begin position="21"/>
        <end position="44"/>
    </location>
</feature>
<proteinExistence type="predicted"/>
<name>A0A1F5TQY0_9BACT</name>
<comment type="caution">
    <text evidence="2">The sequence shown here is derived from an EMBL/GenBank/DDBJ whole genome shotgun (WGS) entry which is preliminary data.</text>
</comment>
<keyword evidence="1" id="KW-0472">Membrane</keyword>
<organism evidence="2 3">
    <name type="scientific">Candidatus Falkowbacteria bacterium RIFOXYD2_FULL_34_120</name>
    <dbReference type="NCBI Taxonomy" id="1798007"/>
    <lineage>
        <taxon>Bacteria</taxon>
        <taxon>Candidatus Falkowiibacteriota</taxon>
    </lineage>
</organism>
<gene>
    <name evidence="2" type="ORF">A2531_01065</name>
</gene>
<protein>
    <submittedName>
        <fullName evidence="2">Uncharacterized protein</fullName>
    </submittedName>
</protein>